<accession>A0A8H5QD18</accession>
<gene>
    <name evidence="2" type="ORF">FSUBG_765</name>
</gene>
<evidence type="ECO:0000313" key="2">
    <source>
        <dbReference type="EMBL" id="KAF5613556.1"/>
    </source>
</evidence>
<name>A0A8H5QD18_GIBSU</name>
<comment type="caution">
    <text evidence="2">The sequence shown here is derived from an EMBL/GenBank/DDBJ whole genome shotgun (WGS) entry which is preliminary data.</text>
</comment>
<organism evidence="2 3">
    <name type="scientific">Gibberella subglutinans</name>
    <name type="common">Fusarium subglutinans</name>
    <dbReference type="NCBI Taxonomy" id="42677"/>
    <lineage>
        <taxon>Eukaryota</taxon>
        <taxon>Fungi</taxon>
        <taxon>Dikarya</taxon>
        <taxon>Ascomycota</taxon>
        <taxon>Pezizomycotina</taxon>
        <taxon>Sordariomycetes</taxon>
        <taxon>Hypocreomycetidae</taxon>
        <taxon>Hypocreales</taxon>
        <taxon>Nectriaceae</taxon>
        <taxon>Fusarium</taxon>
        <taxon>Fusarium fujikuroi species complex</taxon>
    </lineage>
</organism>
<evidence type="ECO:0000256" key="1">
    <source>
        <dbReference type="SAM" id="MobiDB-lite"/>
    </source>
</evidence>
<evidence type="ECO:0000313" key="3">
    <source>
        <dbReference type="Proteomes" id="UP000547976"/>
    </source>
</evidence>
<protein>
    <submittedName>
        <fullName evidence="2">Uncharacterized protein</fullName>
    </submittedName>
</protein>
<feature type="region of interest" description="Disordered" evidence="1">
    <location>
        <begin position="99"/>
        <end position="152"/>
    </location>
</feature>
<feature type="compositionally biased region" description="Polar residues" evidence="1">
    <location>
        <begin position="105"/>
        <end position="114"/>
    </location>
</feature>
<reference evidence="2 3" key="1">
    <citation type="submission" date="2020-05" db="EMBL/GenBank/DDBJ databases">
        <title>Identification and distribution of gene clusters putatively required for synthesis of sphingolipid metabolism inhibitors in phylogenetically diverse species of the filamentous fungus Fusarium.</title>
        <authorList>
            <person name="Kim H.-S."/>
            <person name="Busman M."/>
            <person name="Brown D.W."/>
            <person name="Divon H."/>
            <person name="Uhlig S."/>
            <person name="Proctor R.H."/>
        </authorList>
    </citation>
    <scope>NUCLEOTIDE SEQUENCE [LARGE SCALE GENOMIC DNA]</scope>
    <source>
        <strain evidence="2 3">NRRL 66333</strain>
    </source>
</reference>
<dbReference type="RefSeq" id="XP_036543781.1">
    <property type="nucleotide sequence ID" value="XM_036685977.1"/>
</dbReference>
<keyword evidence="3" id="KW-1185">Reference proteome</keyword>
<dbReference type="EMBL" id="JAAOAV010000003">
    <property type="protein sequence ID" value="KAF5613556.1"/>
    <property type="molecule type" value="Genomic_DNA"/>
</dbReference>
<dbReference type="AlphaFoldDB" id="A0A8H5QD18"/>
<proteinExistence type="predicted"/>
<sequence length="297" mass="32256">MDFANSPLTKVVAYCHMAKLAASYYGGLAHTETTLLSLEAGPAALWYFKNHSSLPSTCTQSCSSPAATAAENDKSIVINKWHNGAHNLKVAKENQEAKACAQAKASDNSISSGDKANESDEDPWLFRGNPEKQKQKQKQTKLSDPGSDFEDSIMFQPSATNVSGDWTAFRFGEDEEVDEGDKRATITAPTRKMSPTLPASCFLSEASQSLPLLLQNTLDLAAPSTLVVWEQPMIALRKSGGLIGLDLYIKVTFLGLCDAITDAKTLSIGFDARNSTRSKKRIRGHSQPWLGSPLWPT</sequence>
<dbReference type="GeneID" id="59320695"/>
<dbReference type="Proteomes" id="UP000547976">
    <property type="component" value="Unassembled WGS sequence"/>
</dbReference>
<dbReference type="OrthoDB" id="10660013at2759"/>